<dbReference type="GO" id="GO:0005737">
    <property type="term" value="C:cytoplasm"/>
    <property type="evidence" value="ECO:0007669"/>
    <property type="project" value="UniProtKB-SubCell"/>
</dbReference>
<dbReference type="PANTHER" id="PTHR45782:SF4">
    <property type="entry name" value="MITOCHONDRIAL RIBOSOME-ASSOCIATED GTPASE 1"/>
    <property type="match status" value="1"/>
</dbReference>
<keyword evidence="4" id="KW-0963">Cytoplasm</keyword>
<gene>
    <name evidence="7" type="ORF">SAMN05660742_103103</name>
</gene>
<keyword evidence="2 4" id="KW-0547">Nucleotide-binding</keyword>
<feature type="domain" description="CP-type G" evidence="6">
    <location>
        <begin position="19"/>
        <end position="187"/>
    </location>
</feature>
<dbReference type="InterPro" id="IPR019991">
    <property type="entry name" value="GTP-bd_ribosome_bgen"/>
</dbReference>
<dbReference type="CDD" id="cd01856">
    <property type="entry name" value="YlqF"/>
    <property type="match status" value="1"/>
</dbReference>
<dbReference type="PROSITE" id="PS51721">
    <property type="entry name" value="G_CP"/>
    <property type="match status" value="1"/>
</dbReference>
<dbReference type="GO" id="GO:0006412">
    <property type="term" value="P:translation"/>
    <property type="evidence" value="ECO:0007669"/>
    <property type="project" value="TreeGrafter"/>
</dbReference>
<dbReference type="InterPro" id="IPR030378">
    <property type="entry name" value="G_CP_dom"/>
</dbReference>
<comment type="subcellular location">
    <subcellularLocation>
        <location evidence="4">Cytoplasm</location>
    </subcellularLocation>
</comment>
<dbReference type="InterPro" id="IPR023179">
    <property type="entry name" value="GTP-bd_ortho_bundle_sf"/>
</dbReference>
<dbReference type="EMBL" id="FNZK01000003">
    <property type="protein sequence ID" value="SEJ08438.1"/>
    <property type="molecule type" value="Genomic_DNA"/>
</dbReference>
<dbReference type="AlphaFoldDB" id="A0A1H6VUS6"/>
<feature type="binding site" evidence="5">
    <location>
        <begin position="139"/>
        <end position="144"/>
    </location>
    <ligand>
        <name>GTP</name>
        <dbReference type="ChEBI" id="CHEBI:37565"/>
    </ligand>
</feature>
<dbReference type="Gene3D" id="1.10.1580.10">
    <property type="match status" value="1"/>
</dbReference>
<dbReference type="FunFam" id="3.40.50.300:FF:000590">
    <property type="entry name" value="Ribosome biogenesis GTPase A"/>
    <property type="match status" value="1"/>
</dbReference>
<dbReference type="InterPro" id="IPR006073">
    <property type="entry name" value="GTP-bd"/>
</dbReference>
<dbReference type="GO" id="GO:0005525">
    <property type="term" value="F:GTP binding"/>
    <property type="evidence" value="ECO:0007669"/>
    <property type="project" value="UniProtKB-KW"/>
</dbReference>
<comment type="similarity">
    <text evidence="4">Belongs to the TRAFAC class YlqF/YawG GTPase family. MTG1 subfamily.</text>
</comment>
<evidence type="ECO:0000256" key="5">
    <source>
        <dbReference type="PIRSR" id="PIRSR006230-1"/>
    </source>
</evidence>
<evidence type="ECO:0000259" key="6">
    <source>
        <dbReference type="PROSITE" id="PS51721"/>
    </source>
</evidence>
<dbReference type="GO" id="GO:0003924">
    <property type="term" value="F:GTPase activity"/>
    <property type="evidence" value="ECO:0007669"/>
    <property type="project" value="TreeGrafter"/>
</dbReference>
<comment type="function">
    <text evidence="4">Required for a late step of 50S ribosomal subunit assembly. Has GTPase activity.</text>
</comment>
<evidence type="ECO:0000313" key="8">
    <source>
        <dbReference type="Proteomes" id="UP000199662"/>
    </source>
</evidence>
<name>A0A1H6VUS6_9FIRM</name>
<feature type="binding site" evidence="5">
    <location>
        <position position="183"/>
    </location>
    <ligand>
        <name>GTP</name>
        <dbReference type="ChEBI" id="CHEBI:37565"/>
    </ligand>
</feature>
<dbReference type="NCBIfam" id="TIGR03596">
    <property type="entry name" value="GTPase_YlqF"/>
    <property type="match status" value="1"/>
</dbReference>
<sequence>MTEEMKNDLPTVHWFPGHMAKARRLITENLKLVDVVIELLDARIPYSSANPMLLELIGEKPRVVALNKSDLADPATTKAWIDLYKKQQVQAVSIDAMTGVGMKTLVKMAEELARVKTEKLVSRGANARAARVMILGIPNVGKSSLINRLAGASVTRTADKPGVTKSKQWIKIGKNLDLLDTPGILWPKFEDMTVGLKLAFTGAINDEAYDMEKVMSVFLETMAADYPERLIERYKLIGELPKTSAEILEMIGKKRGFLLKGGIIDHEKGRRIIINEFRAGKLGLISLDQPNAQQVH</sequence>
<organism evidence="7 8">
    <name type="scientific">Propionispira arboris</name>
    <dbReference type="NCBI Taxonomy" id="84035"/>
    <lineage>
        <taxon>Bacteria</taxon>
        <taxon>Bacillati</taxon>
        <taxon>Bacillota</taxon>
        <taxon>Negativicutes</taxon>
        <taxon>Selenomonadales</taxon>
        <taxon>Selenomonadaceae</taxon>
        <taxon>Propionispira</taxon>
    </lineage>
</organism>
<dbReference type="Pfam" id="PF01926">
    <property type="entry name" value="MMR_HSR1"/>
    <property type="match status" value="1"/>
</dbReference>
<dbReference type="SUPFAM" id="SSF52540">
    <property type="entry name" value="P-loop containing nucleoside triphosphate hydrolases"/>
    <property type="match status" value="1"/>
</dbReference>
<dbReference type="Gene3D" id="3.40.50.300">
    <property type="entry name" value="P-loop containing nucleotide triphosphate hydrolases"/>
    <property type="match status" value="1"/>
</dbReference>
<dbReference type="RefSeq" id="WP_019553081.1">
    <property type="nucleotide sequence ID" value="NZ_FNZK01000003.1"/>
</dbReference>
<dbReference type="InterPro" id="IPR027417">
    <property type="entry name" value="P-loop_NTPase"/>
</dbReference>
<dbReference type="PIRSF" id="PIRSF006230">
    <property type="entry name" value="MG442"/>
    <property type="match status" value="1"/>
</dbReference>
<accession>A0A1H6VUS6</accession>
<protein>
    <recommendedName>
        <fullName evidence="1 4">Ribosome biogenesis GTPase A</fullName>
    </recommendedName>
</protein>
<proteinExistence type="inferred from homology"/>
<dbReference type="STRING" id="84035.SAMN05660742_103103"/>
<feature type="binding site" evidence="5">
    <location>
        <begin position="67"/>
        <end position="70"/>
    </location>
    <ligand>
        <name>GTP</name>
        <dbReference type="ChEBI" id="CHEBI:37565"/>
    </ligand>
</feature>
<dbReference type="InterPro" id="IPR016478">
    <property type="entry name" value="GTPase_MTG1"/>
</dbReference>
<dbReference type="Proteomes" id="UP000199662">
    <property type="component" value="Unassembled WGS sequence"/>
</dbReference>
<evidence type="ECO:0000256" key="2">
    <source>
        <dbReference type="ARBA" id="ARBA00022741"/>
    </source>
</evidence>
<keyword evidence="3 4" id="KW-0342">GTP-binding</keyword>
<dbReference type="PANTHER" id="PTHR45782">
    <property type="entry name" value="MITOCHONDRIAL RIBOSOME-ASSOCIATED GTPASE 1"/>
    <property type="match status" value="1"/>
</dbReference>
<reference evidence="7 8" key="1">
    <citation type="submission" date="2016-10" db="EMBL/GenBank/DDBJ databases">
        <authorList>
            <person name="de Groot N.N."/>
        </authorList>
    </citation>
    <scope>NUCLEOTIDE SEQUENCE [LARGE SCALE GENOMIC DNA]</scope>
    <source>
        <strain evidence="7 8">DSM 2179</strain>
    </source>
</reference>
<evidence type="ECO:0000313" key="7">
    <source>
        <dbReference type="EMBL" id="SEJ08438.1"/>
    </source>
</evidence>
<evidence type="ECO:0000256" key="1">
    <source>
        <dbReference type="ARBA" id="ARBA00014898"/>
    </source>
</evidence>
<evidence type="ECO:0000256" key="3">
    <source>
        <dbReference type="ARBA" id="ARBA00023134"/>
    </source>
</evidence>
<evidence type="ECO:0000256" key="4">
    <source>
        <dbReference type="PIRNR" id="PIRNR006230"/>
    </source>
</evidence>
<keyword evidence="8" id="KW-1185">Reference proteome</keyword>